<protein>
    <recommendedName>
        <fullName evidence="7">SP100 nuclear antigen</fullName>
    </recommendedName>
</protein>
<evidence type="ECO:0000256" key="2">
    <source>
        <dbReference type="SAM" id="MobiDB-lite"/>
    </source>
</evidence>
<dbReference type="EMBL" id="AAQR03030257">
    <property type="status" value="NOT_ANNOTATED_CDS"/>
    <property type="molecule type" value="Genomic_DNA"/>
</dbReference>
<dbReference type="SUPFAM" id="SSF63763">
    <property type="entry name" value="SAND domain-like"/>
    <property type="match status" value="1"/>
</dbReference>
<feature type="region of interest" description="Disordered" evidence="2">
    <location>
        <begin position="402"/>
        <end position="434"/>
    </location>
</feature>
<dbReference type="PANTHER" id="PTHR46386">
    <property type="entry name" value="NUCLEAR BODY PROTEIN SP140"/>
    <property type="match status" value="1"/>
</dbReference>
<dbReference type="Pfam" id="PF01342">
    <property type="entry name" value="SAND"/>
    <property type="match status" value="1"/>
</dbReference>
<dbReference type="OMA" id="KKLAGMW"/>
<proteinExistence type="predicted"/>
<feature type="compositionally biased region" description="Basic and acidic residues" evidence="2">
    <location>
        <begin position="222"/>
        <end position="233"/>
    </location>
</feature>
<dbReference type="GeneTree" id="ENSGT00940000162212"/>
<keyword evidence="6" id="KW-1185">Reference proteome</keyword>
<dbReference type="GO" id="GO:0005634">
    <property type="term" value="C:nucleus"/>
    <property type="evidence" value="ECO:0007669"/>
    <property type="project" value="InterPro"/>
</dbReference>
<dbReference type="STRING" id="30611.ENSOGAP00000019233"/>
<reference evidence="5" key="2">
    <citation type="submission" date="2025-08" db="UniProtKB">
        <authorList>
            <consortium name="Ensembl"/>
        </authorList>
    </citation>
    <scope>IDENTIFICATION</scope>
</reference>
<feature type="region of interest" description="Disordered" evidence="2">
    <location>
        <begin position="266"/>
        <end position="343"/>
    </location>
</feature>
<dbReference type="HOGENOM" id="CLU_015844_0_1_1"/>
<feature type="domain" description="SAND" evidence="3">
    <location>
        <begin position="562"/>
        <end position="643"/>
    </location>
</feature>
<dbReference type="Pfam" id="PF03172">
    <property type="entry name" value="HSR"/>
    <property type="match status" value="1"/>
</dbReference>
<dbReference type="PROSITE" id="PS50864">
    <property type="entry name" value="SAND"/>
    <property type="match status" value="1"/>
</dbReference>
<dbReference type="AlphaFoldDB" id="H0XSZ1"/>
<feature type="region of interest" description="Disordered" evidence="2">
    <location>
        <begin position="115"/>
        <end position="242"/>
    </location>
</feature>
<evidence type="ECO:0000313" key="6">
    <source>
        <dbReference type="Proteomes" id="UP000005225"/>
    </source>
</evidence>
<accession>H0XSZ1</accession>
<dbReference type="EMBL" id="AAQR03030255">
    <property type="status" value="NOT_ANNOTATED_CDS"/>
    <property type="molecule type" value="Genomic_DNA"/>
</dbReference>
<evidence type="ECO:0000259" key="4">
    <source>
        <dbReference type="PROSITE" id="PS51414"/>
    </source>
</evidence>
<dbReference type="GO" id="GO:0000981">
    <property type="term" value="F:DNA-binding transcription factor activity, RNA polymerase II-specific"/>
    <property type="evidence" value="ECO:0007669"/>
    <property type="project" value="TreeGrafter"/>
</dbReference>
<dbReference type="Gene3D" id="3.10.390.10">
    <property type="entry name" value="SAND domain-like"/>
    <property type="match status" value="1"/>
</dbReference>
<sequence length="654" mass="74551">ISTEDQDIEDKCIDNCVFNHFKKLKVDISYAITRIFPFLERLRDHEVITNKLYEDSQESFRNLLQKVVYNVLNELEKTFNPEVLKEVFSEANMMEYPGLIPIYESFRNVVPDQSYLQESDEEARMEGPSSQLSLEQGTDESSIPSLTPSHSDSPISTGTIPPENGLLEQFCETQQVKRRRKGETRDKNDALGSQEANQQCAQKPEPAESCEPVVNNGDAENETPRPARCDEQKFGPGAEVPNQGIPIKPCVVSLVDIKKEKTFFNSDVEQQDQARTNHKQESDMIDISSEDTEESSDEDKHSAMESIPVTSNYDSSESNEGEDIQEATCSRSQTAPGEDLDAKPWPEFKHLWLKRVGCQPHMLEVTHSNPAPANANVGGLENKRHNTQIPHTQMLTAFSRFEPSQTERRKNNDFQDTNQNLSQKHENKSTLFPGIKVDPVAHTDYKRHPGIPCTPISYPHNLMIPKQLSTASPTQSLFFSENKKFLGYLGKLSKFNGKARRSSQKSSAITCLERLRKRGRPRINVPLSDRGPGKRYQKTGKKKNIKRIKPQRKLRISRFPRDENINFQLPELPVTCGDLKGTLHKKKLKQGSPQKSIQTENGRWLTPREFEIKGGYEQSKKWKHSIRCGRYRLQDLMEKGVLPNPPKPKRKVII</sequence>
<dbReference type="FunCoup" id="H0XSZ1">
    <property type="interactions" value="1156"/>
</dbReference>
<reference evidence="5" key="3">
    <citation type="submission" date="2025-09" db="UniProtKB">
        <authorList>
            <consortium name="Ensembl"/>
        </authorList>
    </citation>
    <scope>IDENTIFICATION</scope>
</reference>
<dbReference type="InterPro" id="IPR004865">
    <property type="entry name" value="HSR_dom"/>
</dbReference>
<dbReference type="InterPro" id="IPR000770">
    <property type="entry name" value="SAND_dom"/>
</dbReference>
<name>H0XSZ1_OTOGA</name>
<organism evidence="5 6">
    <name type="scientific">Otolemur garnettii</name>
    <name type="common">Small-eared galago</name>
    <name type="synonym">Garnett's greater bushbaby</name>
    <dbReference type="NCBI Taxonomy" id="30611"/>
    <lineage>
        <taxon>Eukaryota</taxon>
        <taxon>Metazoa</taxon>
        <taxon>Chordata</taxon>
        <taxon>Craniata</taxon>
        <taxon>Vertebrata</taxon>
        <taxon>Euteleostomi</taxon>
        <taxon>Mammalia</taxon>
        <taxon>Eutheria</taxon>
        <taxon>Euarchontoglires</taxon>
        <taxon>Primates</taxon>
        <taxon>Strepsirrhini</taxon>
        <taxon>Lorisiformes</taxon>
        <taxon>Galagidae</taxon>
        <taxon>Otolemur</taxon>
    </lineage>
</organism>
<dbReference type="Proteomes" id="UP000005225">
    <property type="component" value="Unassembled WGS sequence"/>
</dbReference>
<feature type="compositionally biased region" description="Acidic residues" evidence="2">
    <location>
        <begin position="288"/>
        <end position="297"/>
    </location>
</feature>
<feature type="compositionally biased region" description="Polar residues" evidence="2">
    <location>
        <begin position="128"/>
        <end position="159"/>
    </location>
</feature>
<dbReference type="SMART" id="SM00258">
    <property type="entry name" value="SAND"/>
    <property type="match status" value="1"/>
</dbReference>
<evidence type="ECO:0008006" key="7">
    <source>
        <dbReference type="Google" id="ProtNLM"/>
    </source>
</evidence>
<dbReference type="InterPro" id="IPR010919">
    <property type="entry name" value="SAND-like_dom_sf"/>
</dbReference>
<dbReference type="EMBL" id="AAQR03030256">
    <property type="status" value="NOT_ANNOTATED_CDS"/>
    <property type="molecule type" value="Genomic_DNA"/>
</dbReference>
<dbReference type="PROSITE" id="PS51414">
    <property type="entry name" value="HSR"/>
    <property type="match status" value="1"/>
</dbReference>
<reference evidence="6" key="1">
    <citation type="submission" date="2011-03" db="EMBL/GenBank/DDBJ databases">
        <title>Version 3 of the genome sequence of Otolemur garnettii (Bushbaby).</title>
        <authorList>
            <consortium name="The Broad Institute Genome Sequencing Platform"/>
            <person name="Di Palma F."/>
            <person name="Johnson J."/>
            <person name="Lander E.S."/>
            <person name="Lindblad-Toh K."/>
            <person name="Jaffe D.B."/>
            <person name="Gnerre S."/>
            <person name="MacCallum I."/>
            <person name="Przybylski D."/>
            <person name="Ribeiro F.J."/>
            <person name="Burton J.N."/>
            <person name="Walker B.J."/>
            <person name="Sharpe T."/>
            <person name="Hall G."/>
        </authorList>
    </citation>
    <scope>NUCLEOTIDE SEQUENCE [LARGE SCALE GENOMIC DNA]</scope>
</reference>
<evidence type="ECO:0000259" key="3">
    <source>
        <dbReference type="PROSITE" id="PS50864"/>
    </source>
</evidence>
<dbReference type="Ensembl" id="ENSOGAT00000031634.1">
    <property type="protein sequence ID" value="ENSOGAP00000019233.1"/>
    <property type="gene ID" value="ENSOGAG00000033014.1"/>
</dbReference>
<dbReference type="InParanoid" id="H0XSZ1"/>
<feature type="domain" description="HSR" evidence="4">
    <location>
        <begin position="1"/>
        <end position="111"/>
    </location>
</feature>
<dbReference type="PANTHER" id="PTHR46386:SF1">
    <property type="entry name" value="NUCLEAR BODY PROTEIN SP140-LIKE PROTEIN"/>
    <property type="match status" value="1"/>
</dbReference>
<dbReference type="EMBL" id="AAQR03030258">
    <property type="status" value="NOT_ANNOTATED_CDS"/>
    <property type="molecule type" value="Genomic_DNA"/>
</dbReference>
<evidence type="ECO:0000256" key="1">
    <source>
        <dbReference type="ARBA" id="ARBA00022553"/>
    </source>
</evidence>
<dbReference type="eggNOG" id="KOG2177">
    <property type="taxonomic scope" value="Eukaryota"/>
</dbReference>
<dbReference type="GO" id="GO:0003677">
    <property type="term" value="F:DNA binding"/>
    <property type="evidence" value="ECO:0007669"/>
    <property type="project" value="InterPro"/>
</dbReference>
<dbReference type="InterPro" id="IPR043563">
    <property type="entry name" value="Sp110/Sp140/Sp140L-like"/>
</dbReference>
<keyword evidence="1" id="KW-0597">Phosphoprotein</keyword>
<evidence type="ECO:0000313" key="5">
    <source>
        <dbReference type="Ensembl" id="ENSOGAP00000019233.1"/>
    </source>
</evidence>